<dbReference type="InterPro" id="IPR049253">
    <property type="entry name" value="DUF6886"/>
</dbReference>
<organism evidence="1 2">
    <name type="scientific">Amycolatopsis mediterranei (strain U-32)</name>
    <dbReference type="NCBI Taxonomy" id="749927"/>
    <lineage>
        <taxon>Bacteria</taxon>
        <taxon>Bacillati</taxon>
        <taxon>Actinomycetota</taxon>
        <taxon>Actinomycetes</taxon>
        <taxon>Pseudonocardiales</taxon>
        <taxon>Pseudonocardiaceae</taxon>
        <taxon>Amycolatopsis</taxon>
    </lineage>
</organism>
<gene>
    <name evidence="1" type="ordered locus">AMED_9362</name>
</gene>
<dbReference type="Pfam" id="PF21820">
    <property type="entry name" value="DUF6886"/>
    <property type="match status" value="1"/>
</dbReference>
<dbReference type="eggNOG" id="ENOG5032UAS">
    <property type="taxonomic scope" value="Bacteria"/>
</dbReference>
<dbReference type="EMBL" id="CP002000">
    <property type="protein sequence ID" value="ADJ51050.1"/>
    <property type="molecule type" value="Genomic_DNA"/>
</dbReference>
<dbReference type="GeneID" id="92876956"/>
<dbReference type="AlphaFoldDB" id="A0A0H3DJM2"/>
<sequence>MRPAAGEVLHFSEDPTITCFAPHVAATARQPEAYVWAVDAARAPDYWFPRQCPRAMAWVAPETSERDRALLSPGGSRVHVIEYGWLEAMRTVRLFAYRFAAAPFRPFGEHRHAMVAVTPVEPLGPPEAVGDLLALHASAAIELRLLPNLWAFVDAAASSSLGFSGIRLGSALPRPTELPA</sequence>
<reference evidence="1 2" key="1">
    <citation type="journal article" date="2010" name="Cell Res.">
        <title>Complete genome sequence of the rifamycin SV-producing Amycolatopsis mediterranei U32 revealed its genetic characteristics in phylogeny and metabolism.</title>
        <authorList>
            <person name="Zhao W."/>
            <person name="Zhong Y."/>
            <person name="Yuan H."/>
            <person name="Wang J."/>
            <person name="Zheng H."/>
            <person name="Wang Y."/>
            <person name="Cen X."/>
            <person name="Xu F."/>
            <person name="Bai J."/>
            <person name="Han X."/>
            <person name="Lu G."/>
            <person name="Zhu Y."/>
            <person name="Shao Z."/>
            <person name="Yan H."/>
            <person name="Li C."/>
            <person name="Peng N."/>
            <person name="Zhang Z."/>
            <person name="Zhang Y."/>
            <person name="Lin W."/>
            <person name="Fan Y."/>
            <person name="Qin Z."/>
            <person name="Hu Y."/>
            <person name="Zhu B."/>
            <person name="Wang S."/>
            <person name="Ding X."/>
            <person name="Zhao G.P."/>
        </authorList>
    </citation>
    <scope>NUCLEOTIDE SEQUENCE [LARGE SCALE GENOMIC DNA]</scope>
    <source>
        <strain evidence="2">U-32</strain>
    </source>
</reference>
<evidence type="ECO:0000313" key="1">
    <source>
        <dbReference type="EMBL" id="ADJ51050.1"/>
    </source>
</evidence>
<dbReference type="PATRIC" id="fig|749927.5.peg.9718"/>
<name>A0A0H3DJM2_AMYMU</name>
<proteinExistence type="predicted"/>
<dbReference type="OrthoDB" id="156685at2"/>
<evidence type="ECO:0000313" key="2">
    <source>
        <dbReference type="Proteomes" id="UP000000328"/>
    </source>
</evidence>
<dbReference type="HOGENOM" id="CLU_109394_0_0_11"/>
<accession>A0A0H3DJM2</accession>
<dbReference type="RefSeq" id="WP_013231066.1">
    <property type="nucleotide sequence ID" value="NC_014318.1"/>
</dbReference>
<protein>
    <submittedName>
        <fullName evidence="1">Uncharacterized protein</fullName>
    </submittedName>
</protein>
<dbReference type="Proteomes" id="UP000000328">
    <property type="component" value="Chromosome"/>
</dbReference>
<dbReference type="KEGG" id="amd:AMED_9362"/>